<keyword evidence="7" id="KW-0488">Methylation</keyword>
<protein>
    <recommendedName>
        <fullName evidence="12">Core Histone H2A/H2B/H3 domain-containing protein</fullName>
    </recommendedName>
</protein>
<organism evidence="13 14">
    <name type="scientific">[Myrmecia] bisecta</name>
    <dbReference type="NCBI Taxonomy" id="41462"/>
    <lineage>
        <taxon>Eukaryota</taxon>
        <taxon>Viridiplantae</taxon>
        <taxon>Chlorophyta</taxon>
        <taxon>core chlorophytes</taxon>
        <taxon>Trebouxiophyceae</taxon>
        <taxon>Trebouxiales</taxon>
        <taxon>Trebouxiaceae</taxon>
        <taxon>Myrmecia</taxon>
    </lineage>
</organism>
<dbReference type="InterPro" id="IPR000164">
    <property type="entry name" value="Histone_H3/CENP-A"/>
</dbReference>
<evidence type="ECO:0000256" key="10">
    <source>
        <dbReference type="ARBA" id="ARBA00023242"/>
    </source>
</evidence>
<dbReference type="CDD" id="cd22911">
    <property type="entry name" value="HFD_H3"/>
    <property type="match status" value="1"/>
</dbReference>
<comment type="caution">
    <text evidence="13">The sequence shown here is derived from an EMBL/GenBank/DDBJ whole genome shotgun (WGS) entry which is preliminary data.</text>
</comment>
<evidence type="ECO:0000256" key="5">
    <source>
        <dbReference type="ARBA" id="ARBA00011538"/>
    </source>
</evidence>
<keyword evidence="14" id="KW-1185">Reference proteome</keyword>
<evidence type="ECO:0000256" key="2">
    <source>
        <dbReference type="ARBA" id="ARBA00004123"/>
    </source>
</evidence>
<evidence type="ECO:0000256" key="8">
    <source>
        <dbReference type="ARBA" id="ARBA00022990"/>
    </source>
</evidence>
<keyword evidence="9" id="KW-0238">DNA-binding</keyword>
<proteinExistence type="inferred from homology"/>
<evidence type="ECO:0000256" key="3">
    <source>
        <dbReference type="ARBA" id="ARBA00004286"/>
    </source>
</evidence>
<keyword evidence="8" id="KW-0007">Acetylation</keyword>
<dbReference type="GO" id="GO:0005634">
    <property type="term" value="C:nucleus"/>
    <property type="evidence" value="ECO:0007669"/>
    <property type="project" value="UniProtKB-SubCell"/>
</dbReference>
<dbReference type="PRINTS" id="PR00622">
    <property type="entry name" value="HISTONEH3"/>
</dbReference>
<evidence type="ECO:0000313" key="13">
    <source>
        <dbReference type="EMBL" id="KAK9809098.1"/>
    </source>
</evidence>
<dbReference type="GO" id="GO:0003677">
    <property type="term" value="F:DNA binding"/>
    <property type="evidence" value="ECO:0007669"/>
    <property type="project" value="UniProtKB-KW"/>
</dbReference>
<dbReference type="Gene3D" id="1.10.20.10">
    <property type="entry name" value="Histone, subunit A"/>
    <property type="match status" value="1"/>
</dbReference>
<evidence type="ECO:0000256" key="9">
    <source>
        <dbReference type="ARBA" id="ARBA00023125"/>
    </source>
</evidence>
<dbReference type="GO" id="GO:0000786">
    <property type="term" value="C:nucleosome"/>
    <property type="evidence" value="ECO:0007669"/>
    <property type="project" value="UniProtKB-KW"/>
</dbReference>
<keyword evidence="10" id="KW-0539">Nucleus</keyword>
<dbReference type="InterPro" id="IPR007125">
    <property type="entry name" value="H2A/H2B/H3"/>
</dbReference>
<keyword evidence="11" id="KW-0544">Nucleosome core</keyword>
<evidence type="ECO:0000256" key="1">
    <source>
        <dbReference type="ARBA" id="ARBA00002001"/>
    </source>
</evidence>
<dbReference type="GO" id="GO:0030527">
    <property type="term" value="F:structural constituent of chromatin"/>
    <property type="evidence" value="ECO:0007669"/>
    <property type="project" value="InterPro"/>
</dbReference>
<dbReference type="InterPro" id="IPR009072">
    <property type="entry name" value="Histone-fold"/>
</dbReference>
<dbReference type="Pfam" id="PF00125">
    <property type="entry name" value="Histone"/>
    <property type="match status" value="1"/>
</dbReference>
<evidence type="ECO:0000256" key="4">
    <source>
        <dbReference type="ARBA" id="ARBA00010343"/>
    </source>
</evidence>
<sequence length="149" mass="16824">MVRTKQTARKSMGGMAPQFCQAYPALPPTSTMQIVRKTSPNQAGIKKPRRFGPGTVALCEIRKFQASTNLLIRKRPFQRLVREICQAFNSEMRFQTSALQALQEAAEAYIIGLLEDSNLAAIHAHRITVMPKDMELARRIHGGAHRRFF</sequence>
<dbReference type="AlphaFoldDB" id="A0AAW1PKG2"/>
<dbReference type="EMBL" id="JALJOR010000011">
    <property type="protein sequence ID" value="KAK9809098.1"/>
    <property type="molecule type" value="Genomic_DNA"/>
</dbReference>
<comment type="subunit">
    <text evidence="5">The nucleosome is a histone octamer containing two molecules each of H2A, H2B, H3 and H4 assembled in one H3-H4 heterotetramer and two H2A-H2B heterodimers. The octamer wraps approximately 147 bp of DNA.</text>
</comment>
<evidence type="ECO:0000256" key="6">
    <source>
        <dbReference type="ARBA" id="ARBA00022454"/>
    </source>
</evidence>
<name>A0AAW1PKG2_9CHLO</name>
<gene>
    <name evidence="13" type="ORF">WJX72_009360</name>
</gene>
<reference evidence="13 14" key="1">
    <citation type="journal article" date="2024" name="Nat. Commun.">
        <title>Phylogenomics reveals the evolutionary origins of lichenization in chlorophyte algae.</title>
        <authorList>
            <person name="Puginier C."/>
            <person name="Libourel C."/>
            <person name="Otte J."/>
            <person name="Skaloud P."/>
            <person name="Haon M."/>
            <person name="Grisel S."/>
            <person name="Petersen M."/>
            <person name="Berrin J.G."/>
            <person name="Delaux P.M."/>
            <person name="Dal Grande F."/>
            <person name="Keller J."/>
        </authorList>
    </citation>
    <scope>NUCLEOTIDE SEQUENCE [LARGE SCALE GENOMIC DNA]</scope>
    <source>
        <strain evidence="13 14">SAG 2043</strain>
    </source>
</reference>
<dbReference type="SUPFAM" id="SSF47113">
    <property type="entry name" value="Histone-fold"/>
    <property type="match status" value="1"/>
</dbReference>
<dbReference type="PANTHER" id="PTHR11426">
    <property type="entry name" value="HISTONE H3"/>
    <property type="match status" value="1"/>
</dbReference>
<evidence type="ECO:0000256" key="11">
    <source>
        <dbReference type="ARBA" id="ARBA00023269"/>
    </source>
</evidence>
<comment type="subcellular location">
    <subcellularLocation>
        <location evidence="3">Chromosome</location>
    </subcellularLocation>
    <subcellularLocation>
        <location evidence="2">Nucleus</location>
    </subcellularLocation>
</comment>
<dbReference type="SMART" id="SM00428">
    <property type="entry name" value="H3"/>
    <property type="match status" value="1"/>
</dbReference>
<comment type="function">
    <text evidence="1">Core component of nucleosome. Nucleosomes wrap and compact DNA into chromatin, limiting DNA accessibility to the cellular machineries which require DNA as a template. Histones thereby play a central role in transcription regulation, DNA repair, DNA replication and chromosomal stability. DNA accessibility is regulated via a complex set of post-translational modifications of histones, also called histone code, and nucleosome remodeling.</text>
</comment>
<evidence type="ECO:0000259" key="12">
    <source>
        <dbReference type="Pfam" id="PF00125"/>
    </source>
</evidence>
<evidence type="ECO:0000313" key="14">
    <source>
        <dbReference type="Proteomes" id="UP001489004"/>
    </source>
</evidence>
<keyword evidence="6" id="KW-0158">Chromosome</keyword>
<accession>A0AAW1PKG2</accession>
<feature type="domain" description="Core Histone H2A/H2B/H3" evidence="12">
    <location>
        <begin position="53"/>
        <end position="140"/>
    </location>
</feature>
<dbReference type="Proteomes" id="UP001489004">
    <property type="component" value="Unassembled WGS sequence"/>
</dbReference>
<dbReference type="PROSITE" id="PS00959">
    <property type="entry name" value="HISTONE_H3_2"/>
    <property type="match status" value="1"/>
</dbReference>
<dbReference type="GO" id="GO:0046982">
    <property type="term" value="F:protein heterodimerization activity"/>
    <property type="evidence" value="ECO:0007669"/>
    <property type="project" value="InterPro"/>
</dbReference>
<dbReference type="FunFam" id="1.10.20.10:FF:000096">
    <property type="entry name" value="Histone H3"/>
    <property type="match status" value="1"/>
</dbReference>
<comment type="similarity">
    <text evidence="4">Belongs to the histone H3 family.</text>
</comment>
<evidence type="ECO:0000256" key="7">
    <source>
        <dbReference type="ARBA" id="ARBA00022481"/>
    </source>
</evidence>